<dbReference type="InterPro" id="IPR016186">
    <property type="entry name" value="C-type_lectin-like/link_sf"/>
</dbReference>
<name>A0A0B2VU44_TOXCA</name>
<accession>A0A0B2VU44</accession>
<dbReference type="CDD" id="cd00037">
    <property type="entry name" value="CLECT"/>
    <property type="match status" value="1"/>
</dbReference>
<proteinExistence type="predicted"/>
<dbReference type="SUPFAM" id="SSF56436">
    <property type="entry name" value="C-type lectin-like"/>
    <property type="match status" value="1"/>
</dbReference>
<dbReference type="Proteomes" id="UP000031036">
    <property type="component" value="Unassembled WGS sequence"/>
</dbReference>
<dbReference type="OrthoDB" id="441660at2759"/>
<dbReference type="Pfam" id="PF00059">
    <property type="entry name" value="Lectin_C"/>
    <property type="match status" value="1"/>
</dbReference>
<dbReference type="PANTHER" id="PTHR22801">
    <property type="entry name" value="LITHOSTATHINE"/>
    <property type="match status" value="1"/>
</dbReference>
<organism evidence="2 3">
    <name type="scientific">Toxocara canis</name>
    <name type="common">Canine roundworm</name>
    <dbReference type="NCBI Taxonomy" id="6265"/>
    <lineage>
        <taxon>Eukaryota</taxon>
        <taxon>Metazoa</taxon>
        <taxon>Ecdysozoa</taxon>
        <taxon>Nematoda</taxon>
        <taxon>Chromadorea</taxon>
        <taxon>Rhabditida</taxon>
        <taxon>Spirurina</taxon>
        <taxon>Ascaridomorpha</taxon>
        <taxon>Ascaridoidea</taxon>
        <taxon>Toxocaridae</taxon>
        <taxon>Toxocara</taxon>
    </lineage>
</organism>
<dbReference type="OMA" id="ANNTGCP"/>
<dbReference type="EMBL" id="JPKZ01000891">
    <property type="protein sequence ID" value="KHN84909.1"/>
    <property type="molecule type" value="Genomic_DNA"/>
</dbReference>
<keyword evidence="3" id="KW-1185">Reference proteome</keyword>
<evidence type="ECO:0000313" key="3">
    <source>
        <dbReference type="Proteomes" id="UP000031036"/>
    </source>
</evidence>
<dbReference type="AlphaFoldDB" id="A0A0B2VU44"/>
<evidence type="ECO:0000313" key="2">
    <source>
        <dbReference type="EMBL" id="KHN84909.1"/>
    </source>
</evidence>
<dbReference type="PROSITE" id="PS50041">
    <property type="entry name" value="C_TYPE_LECTIN_2"/>
    <property type="match status" value="1"/>
</dbReference>
<dbReference type="SMART" id="SM00034">
    <property type="entry name" value="CLECT"/>
    <property type="match status" value="1"/>
</dbReference>
<dbReference type="Gene3D" id="3.10.100.10">
    <property type="entry name" value="Mannose-Binding Protein A, subunit A"/>
    <property type="match status" value="1"/>
</dbReference>
<dbReference type="PANTHER" id="PTHR22801:SF63">
    <property type="entry name" value="C-TYPE LECTIN DOMAIN-CONTAINING PROTEIN"/>
    <property type="match status" value="1"/>
</dbReference>
<dbReference type="InterPro" id="IPR001304">
    <property type="entry name" value="C-type_lectin-like"/>
</dbReference>
<gene>
    <name evidence="2" type="primary">Colec12</name>
    <name evidence="2" type="ORF">Tcan_04680</name>
</gene>
<evidence type="ECO:0000259" key="1">
    <source>
        <dbReference type="PROSITE" id="PS50041"/>
    </source>
</evidence>
<protein>
    <submittedName>
        <fullName evidence="2">Collectin-12</fullName>
    </submittedName>
</protein>
<dbReference type="InterPro" id="IPR016187">
    <property type="entry name" value="CTDL_fold"/>
</dbReference>
<dbReference type="STRING" id="6265.A0A0B2VU44"/>
<reference evidence="2 3" key="1">
    <citation type="submission" date="2014-11" db="EMBL/GenBank/DDBJ databases">
        <title>Genetic blueprint of the zoonotic pathogen Toxocara canis.</title>
        <authorList>
            <person name="Zhu X.-Q."/>
            <person name="Korhonen P.K."/>
            <person name="Cai H."/>
            <person name="Young N.D."/>
            <person name="Nejsum P."/>
            <person name="von Samson-Himmelstjerna G."/>
            <person name="Boag P.R."/>
            <person name="Tan P."/>
            <person name="Li Q."/>
            <person name="Min J."/>
            <person name="Yang Y."/>
            <person name="Wang X."/>
            <person name="Fang X."/>
            <person name="Hall R.S."/>
            <person name="Hofmann A."/>
            <person name="Sternberg P.W."/>
            <person name="Jex A.R."/>
            <person name="Gasser R.B."/>
        </authorList>
    </citation>
    <scope>NUCLEOTIDE SEQUENCE [LARGE SCALE GENOMIC DNA]</scope>
    <source>
        <strain evidence="2">PN_DK_2014</strain>
    </source>
</reference>
<sequence>MCVANNTGCPMPCPPGQVCVPPMCVPAPPPLGPATSTAAPITTPGTPCVNESQCGVFQACVNGMCVANNTGCPMPCPPGQVCVPPMCVPAPPPLGPATSTAAPITTPARSCPPQWVRFNNHCYIVSVPGRFLFSQASTWCAQTGSRVVWFDQSNAGAYSSELNFVNGLALSRGVRTYWIGVNKQFNQWVWTNGSPVIFSNWRPSQPDGCCGASPTCVLVNYANTLGQWDDAGCETLWSNPQGFVCKRPL</sequence>
<comment type="caution">
    <text evidence="2">The sequence shown here is derived from an EMBL/GenBank/DDBJ whole genome shotgun (WGS) entry which is preliminary data.</text>
</comment>
<dbReference type="InterPro" id="IPR050801">
    <property type="entry name" value="Ca-Dep_Lectins_ImmuneDev"/>
</dbReference>
<feature type="domain" description="C-type lectin" evidence="1">
    <location>
        <begin position="118"/>
        <end position="234"/>
    </location>
</feature>